<dbReference type="VEuPathDB" id="FungiDB:HpaG800533"/>
<protein>
    <submittedName>
        <fullName evidence="1">Uncharacterized protein</fullName>
    </submittedName>
</protein>
<sequence length="102" mass="11720">MVGRFDWVCSEQALVLFFCLVCSTIRPSAAWHKRQRYDRSSSILVTTHTGSCRTCDAKMTNYGRRRRRVGYEESALSSRSEDAVVRALTVDVLCTKRRRARA</sequence>
<evidence type="ECO:0000313" key="1">
    <source>
        <dbReference type="EnsemblProtists" id="HpaP800533"/>
    </source>
</evidence>
<reference evidence="1" key="2">
    <citation type="submission" date="2015-06" db="UniProtKB">
        <authorList>
            <consortium name="EnsemblProtists"/>
        </authorList>
    </citation>
    <scope>IDENTIFICATION</scope>
    <source>
        <strain evidence="1">Emoy2</strain>
    </source>
</reference>
<dbReference type="AlphaFoldDB" id="M4B2N5"/>
<dbReference type="EnsemblProtists" id="HpaT800533">
    <property type="protein sequence ID" value="HpaP800533"/>
    <property type="gene ID" value="HpaG800533"/>
</dbReference>
<proteinExistence type="predicted"/>
<keyword evidence="2" id="KW-1185">Reference proteome</keyword>
<dbReference type="HOGENOM" id="CLU_2282852_0_0_1"/>
<name>M4B2N5_HYAAE</name>
<dbReference type="EMBL" id="JH598094">
    <property type="status" value="NOT_ANNOTATED_CDS"/>
    <property type="molecule type" value="Genomic_DNA"/>
</dbReference>
<organism evidence="1 2">
    <name type="scientific">Hyaloperonospora arabidopsidis (strain Emoy2)</name>
    <name type="common">Downy mildew agent</name>
    <name type="synonym">Peronospora arabidopsidis</name>
    <dbReference type="NCBI Taxonomy" id="559515"/>
    <lineage>
        <taxon>Eukaryota</taxon>
        <taxon>Sar</taxon>
        <taxon>Stramenopiles</taxon>
        <taxon>Oomycota</taxon>
        <taxon>Peronosporomycetes</taxon>
        <taxon>Peronosporales</taxon>
        <taxon>Peronosporaceae</taxon>
        <taxon>Hyaloperonospora</taxon>
    </lineage>
</organism>
<dbReference type="InParanoid" id="M4B2N5"/>
<evidence type="ECO:0000313" key="2">
    <source>
        <dbReference type="Proteomes" id="UP000011713"/>
    </source>
</evidence>
<reference evidence="2" key="1">
    <citation type="journal article" date="2010" name="Science">
        <title>Signatures of adaptation to obligate biotrophy in the Hyaloperonospora arabidopsidis genome.</title>
        <authorList>
            <person name="Baxter L."/>
            <person name="Tripathy S."/>
            <person name="Ishaque N."/>
            <person name="Boot N."/>
            <person name="Cabral A."/>
            <person name="Kemen E."/>
            <person name="Thines M."/>
            <person name="Ah-Fong A."/>
            <person name="Anderson R."/>
            <person name="Badejoko W."/>
            <person name="Bittner-Eddy P."/>
            <person name="Boore J.L."/>
            <person name="Chibucos M.C."/>
            <person name="Coates M."/>
            <person name="Dehal P."/>
            <person name="Delehaunty K."/>
            <person name="Dong S."/>
            <person name="Downton P."/>
            <person name="Dumas B."/>
            <person name="Fabro G."/>
            <person name="Fronick C."/>
            <person name="Fuerstenberg S.I."/>
            <person name="Fulton L."/>
            <person name="Gaulin E."/>
            <person name="Govers F."/>
            <person name="Hughes L."/>
            <person name="Humphray S."/>
            <person name="Jiang R.H."/>
            <person name="Judelson H."/>
            <person name="Kamoun S."/>
            <person name="Kyung K."/>
            <person name="Meijer H."/>
            <person name="Minx P."/>
            <person name="Morris P."/>
            <person name="Nelson J."/>
            <person name="Phuntumart V."/>
            <person name="Qutob D."/>
            <person name="Rehmany A."/>
            <person name="Rougon-Cardoso A."/>
            <person name="Ryden P."/>
            <person name="Torto-Alalibo T."/>
            <person name="Studholme D."/>
            <person name="Wang Y."/>
            <person name="Win J."/>
            <person name="Wood J."/>
            <person name="Clifton S.W."/>
            <person name="Rogers J."/>
            <person name="Van den Ackerveken G."/>
            <person name="Jones J.D."/>
            <person name="McDowell J.M."/>
            <person name="Beynon J."/>
            <person name="Tyler B.M."/>
        </authorList>
    </citation>
    <scope>NUCLEOTIDE SEQUENCE [LARGE SCALE GENOMIC DNA]</scope>
    <source>
        <strain evidence="2">Emoy2</strain>
    </source>
</reference>
<dbReference type="Proteomes" id="UP000011713">
    <property type="component" value="Unassembled WGS sequence"/>
</dbReference>
<accession>M4B2N5</accession>